<gene>
    <name evidence="1" type="ORF">SAMN04490209_3835</name>
</gene>
<sequence length="426" mass="46434">MAVAKRVNGVILCRAGLKRIQRVAIALVLGVTTPLSFAGVLEVTAVFKPDPANPMVNKFVNTSPNLGHCLWQPAFCETWGLASLLSPLSFSANGPIAADNEMRQGAMFRVPSQFRSVQVTHVRTGEQQTLDMRIGGLGGWHELGGNVSQMTGAGGAAGHNLMWRGGWWARDALPCRQTSGTQTVTSTGSSYFWRIPEGDGTCVKQALFRVPNLRYTSLYLGYELRTPNPLSMSSGDYVGSLTYTVGPGMDFDMGDVMMPNDNVLTFNFTLSVEHDLKVEVPPGGNRIELVPQGGWQAWLNQGRKPARLFRDQTFNISASSRFKMQLECERVMGNTCALRNADGHQVPLDISVSLPYGLNRPDGSAVNRQPLLLSGAGTELFQPGYYVNRRPGTLHFEVAKEHADSMLAQCGSTYSGQATVIWDSDL</sequence>
<reference evidence="1 2" key="1">
    <citation type="submission" date="2016-10" db="EMBL/GenBank/DDBJ databases">
        <authorList>
            <person name="Varghese N."/>
            <person name="Submissions S."/>
        </authorList>
    </citation>
    <scope>NUCLEOTIDE SEQUENCE [LARGE SCALE GENOMIC DNA]</scope>
    <source>
        <strain evidence="1 2">BS2777</strain>
    </source>
</reference>
<dbReference type="AlphaFoldDB" id="A0AAE8HEW5"/>
<evidence type="ECO:0000313" key="1">
    <source>
        <dbReference type="EMBL" id="SDV13217.1"/>
    </source>
</evidence>
<protein>
    <recommendedName>
        <fullName evidence="3">Fimbrial protein</fullName>
    </recommendedName>
</protein>
<dbReference type="Proteomes" id="UP000182085">
    <property type="component" value="Chromosome I"/>
</dbReference>
<evidence type="ECO:0008006" key="3">
    <source>
        <dbReference type="Google" id="ProtNLM"/>
    </source>
</evidence>
<organism evidence="1 2">
    <name type="scientific">Pseudomonas rhodesiae</name>
    <dbReference type="NCBI Taxonomy" id="76760"/>
    <lineage>
        <taxon>Bacteria</taxon>
        <taxon>Pseudomonadati</taxon>
        <taxon>Pseudomonadota</taxon>
        <taxon>Gammaproteobacteria</taxon>
        <taxon>Pseudomonadales</taxon>
        <taxon>Pseudomonadaceae</taxon>
        <taxon>Pseudomonas</taxon>
    </lineage>
</organism>
<proteinExistence type="predicted"/>
<keyword evidence="2" id="KW-1185">Reference proteome</keyword>
<dbReference type="EMBL" id="LT629801">
    <property type="protein sequence ID" value="SDV13217.1"/>
    <property type="molecule type" value="Genomic_DNA"/>
</dbReference>
<dbReference type="RefSeq" id="WP_231980867.1">
    <property type="nucleotide sequence ID" value="NZ_BAAAEG010000001.1"/>
</dbReference>
<evidence type="ECO:0000313" key="2">
    <source>
        <dbReference type="Proteomes" id="UP000182085"/>
    </source>
</evidence>
<name>A0AAE8HEW5_9PSED</name>
<accession>A0AAE8HEW5</accession>